<keyword evidence="2 6" id="KW-0812">Transmembrane</keyword>
<feature type="transmembrane region" description="Helical" evidence="6">
    <location>
        <begin position="50"/>
        <end position="66"/>
    </location>
</feature>
<name>A0A0K9F370_9BACI</name>
<dbReference type="Pfam" id="PF01098">
    <property type="entry name" value="FTSW_RODA_SPOVE"/>
    <property type="match status" value="1"/>
</dbReference>
<dbReference type="GO" id="GO:0008360">
    <property type="term" value="P:regulation of cell shape"/>
    <property type="evidence" value="ECO:0007669"/>
    <property type="project" value="UniProtKB-KW"/>
</dbReference>
<dbReference type="PANTHER" id="PTHR30474">
    <property type="entry name" value="CELL CYCLE PROTEIN"/>
    <property type="match status" value="1"/>
</dbReference>
<dbReference type="GO" id="GO:0032153">
    <property type="term" value="C:cell division site"/>
    <property type="evidence" value="ECO:0007669"/>
    <property type="project" value="TreeGrafter"/>
</dbReference>
<evidence type="ECO:0000256" key="3">
    <source>
        <dbReference type="ARBA" id="ARBA00022960"/>
    </source>
</evidence>
<organism evidence="7 8">
    <name type="scientific">Lysinibacillus xylanilyticus</name>
    <dbReference type="NCBI Taxonomy" id="582475"/>
    <lineage>
        <taxon>Bacteria</taxon>
        <taxon>Bacillati</taxon>
        <taxon>Bacillota</taxon>
        <taxon>Bacilli</taxon>
        <taxon>Bacillales</taxon>
        <taxon>Bacillaceae</taxon>
        <taxon>Lysinibacillus</taxon>
    </lineage>
</organism>
<evidence type="ECO:0000313" key="7">
    <source>
        <dbReference type="EMBL" id="KMY29029.1"/>
    </source>
</evidence>
<evidence type="ECO:0000256" key="1">
    <source>
        <dbReference type="ARBA" id="ARBA00004141"/>
    </source>
</evidence>
<evidence type="ECO:0000256" key="5">
    <source>
        <dbReference type="ARBA" id="ARBA00023136"/>
    </source>
</evidence>
<evidence type="ECO:0000313" key="8">
    <source>
        <dbReference type="Proteomes" id="UP000037326"/>
    </source>
</evidence>
<dbReference type="PANTHER" id="PTHR30474:SF1">
    <property type="entry name" value="PEPTIDOGLYCAN GLYCOSYLTRANSFERASE MRDB"/>
    <property type="match status" value="1"/>
</dbReference>
<dbReference type="PATRIC" id="fig|582475.4.peg.2657"/>
<dbReference type="EMBL" id="LFXJ01000010">
    <property type="protein sequence ID" value="KMY29029.1"/>
    <property type="molecule type" value="Genomic_DNA"/>
</dbReference>
<feature type="transmembrane region" description="Helical" evidence="6">
    <location>
        <begin position="359"/>
        <end position="381"/>
    </location>
</feature>
<keyword evidence="7" id="KW-0131">Cell cycle</keyword>
<evidence type="ECO:0000256" key="4">
    <source>
        <dbReference type="ARBA" id="ARBA00022989"/>
    </source>
</evidence>
<dbReference type="PROSITE" id="PS51257">
    <property type="entry name" value="PROKAR_LIPOPROTEIN"/>
    <property type="match status" value="1"/>
</dbReference>
<keyword evidence="5 6" id="KW-0472">Membrane</keyword>
<feature type="transmembrane region" description="Helical" evidence="6">
    <location>
        <begin position="78"/>
        <end position="97"/>
    </location>
</feature>
<dbReference type="Proteomes" id="UP000037326">
    <property type="component" value="Unassembled WGS sequence"/>
</dbReference>
<dbReference type="GO" id="GO:0015648">
    <property type="term" value="F:lipid-linked peptidoglycan transporter activity"/>
    <property type="evidence" value="ECO:0007669"/>
    <property type="project" value="TreeGrafter"/>
</dbReference>
<feature type="transmembrane region" description="Helical" evidence="6">
    <location>
        <begin position="16"/>
        <end position="38"/>
    </location>
</feature>
<comment type="caution">
    <text evidence="7">The sequence shown here is derived from an EMBL/GenBank/DDBJ whole genome shotgun (WGS) entry which is preliminary data.</text>
</comment>
<proteinExistence type="predicted"/>
<dbReference type="GeneID" id="96600123"/>
<dbReference type="GO" id="GO:0051301">
    <property type="term" value="P:cell division"/>
    <property type="evidence" value="ECO:0007669"/>
    <property type="project" value="UniProtKB-KW"/>
</dbReference>
<dbReference type="PROSITE" id="PS00428">
    <property type="entry name" value="FTSW_RODA_SPOVE"/>
    <property type="match status" value="1"/>
</dbReference>
<dbReference type="GO" id="GO:0005886">
    <property type="term" value="C:plasma membrane"/>
    <property type="evidence" value="ECO:0007669"/>
    <property type="project" value="TreeGrafter"/>
</dbReference>
<dbReference type="InterPro" id="IPR018365">
    <property type="entry name" value="Cell_cycle_FtsW-rel_CS"/>
</dbReference>
<keyword evidence="7" id="KW-0132">Cell division</keyword>
<dbReference type="AlphaFoldDB" id="A0A0K9F370"/>
<evidence type="ECO:0000256" key="2">
    <source>
        <dbReference type="ARBA" id="ARBA00022692"/>
    </source>
</evidence>
<accession>A0A0K9F370</accession>
<evidence type="ECO:0000256" key="6">
    <source>
        <dbReference type="SAM" id="Phobius"/>
    </source>
</evidence>
<reference evidence="8" key="1">
    <citation type="submission" date="2015-07" db="EMBL/GenBank/DDBJ databases">
        <authorList>
            <consortium name="Consortium for Microbial Forensics and Genomics (microFORGE)"/>
            <person name="Knight B.M."/>
            <person name="Roberts D.P."/>
            <person name="Lin D."/>
            <person name="Hari K."/>
            <person name="Fletcher J."/>
            <person name="Melcher U."/>
            <person name="Blagden T."/>
            <person name="Winegar R.A."/>
        </authorList>
    </citation>
    <scope>NUCLEOTIDE SEQUENCE [LARGE SCALE GENOMIC DNA]</scope>
    <source>
        <strain evidence="8">DSM 23493</strain>
    </source>
</reference>
<dbReference type="RefSeq" id="WP_049667932.1">
    <property type="nucleotide sequence ID" value="NZ_LFXJ01000010.1"/>
</dbReference>
<protein>
    <submittedName>
        <fullName evidence="7">Cell division protein FtsW</fullName>
    </submittedName>
</protein>
<feature type="transmembrane region" description="Helical" evidence="6">
    <location>
        <begin position="196"/>
        <end position="215"/>
    </location>
</feature>
<dbReference type="InterPro" id="IPR001182">
    <property type="entry name" value="FtsW/RodA"/>
</dbReference>
<gene>
    <name evidence="7" type="ORF">ACZ11_18035</name>
</gene>
<keyword evidence="3" id="KW-0133">Cell shape</keyword>
<feature type="transmembrane region" description="Helical" evidence="6">
    <location>
        <begin position="293"/>
        <end position="310"/>
    </location>
</feature>
<feature type="transmembrane region" description="Helical" evidence="6">
    <location>
        <begin position="322"/>
        <end position="339"/>
    </location>
</feature>
<feature type="transmembrane region" description="Helical" evidence="6">
    <location>
        <begin position="173"/>
        <end position="191"/>
    </location>
</feature>
<keyword evidence="4 6" id="KW-1133">Transmembrane helix</keyword>
<dbReference type="OrthoDB" id="9768187at2"/>
<feature type="transmembrane region" description="Helical" evidence="6">
    <location>
        <begin position="149"/>
        <end position="167"/>
    </location>
</feature>
<comment type="subcellular location">
    <subcellularLocation>
        <location evidence="1">Membrane</location>
        <topology evidence="1">Multi-pass membrane protein</topology>
    </subcellularLocation>
</comment>
<sequence length="394" mass="44524">MLQFNKLQFNKLDKSLVISLSLLGIISCLFVHSSSTVFEQYASSFIIKQFFYYLIGFLIMYGVATLDIEQLKKVGWPFYWAMVLLTFGLFIAPESIARTVNEAKRWYQIPVLGSIQPSEFLKFAFLIVVSKVIVEHREKYVRPTFLTDMRLLLIIAVIALPPTLAVYKQPDTGMVMLYMSMIVPMIFFSGIQRKLLIAFTAIPVSILSVVVILYVKFNDFFTDQILNKLSGHQISRIHGWLQPHEYPDSSFQTRQGFSAIGSGQFTGKGYMKNNVYVVEKHTDFIFANIAEELGFIGAAFVITLLFLVIYRIVLITVEAKDPFMTLMGAGISSLLAFQITQNVGMTIGLLPVTGMTLPFLSYGGSSLISNFMLMGIVMIIYNSYSGYMFKTTKE</sequence>